<evidence type="ECO:0000313" key="7">
    <source>
        <dbReference type="Proteomes" id="UP000585050"/>
    </source>
</evidence>
<dbReference type="PANTHER" id="PTHR47763">
    <property type="entry name" value="ALPHA-PROTEIN KINASE VWKA"/>
    <property type="match status" value="1"/>
</dbReference>
<dbReference type="SUPFAM" id="SSF53300">
    <property type="entry name" value="vWA-like"/>
    <property type="match status" value="1"/>
</dbReference>
<evidence type="ECO:0000313" key="6">
    <source>
        <dbReference type="EMBL" id="NLR91472.1"/>
    </source>
</evidence>
<reference evidence="6 7" key="1">
    <citation type="submission" date="2020-04" db="EMBL/GenBank/DDBJ databases">
        <title>Flammeovirga sp. SR4, a novel species isolated from seawater.</title>
        <authorList>
            <person name="Wang X."/>
        </authorList>
    </citation>
    <scope>NUCLEOTIDE SEQUENCE [LARGE SCALE GENOMIC DNA]</scope>
    <source>
        <strain evidence="6 7">SR4</strain>
    </source>
</reference>
<accession>A0A7X8XVM0</accession>
<feature type="chain" id="PRO_5030592520" evidence="4">
    <location>
        <begin position="30"/>
        <end position="389"/>
    </location>
</feature>
<dbReference type="EMBL" id="JABAIL010000003">
    <property type="protein sequence ID" value="NLR91472.1"/>
    <property type="molecule type" value="Genomic_DNA"/>
</dbReference>
<dbReference type="GO" id="GO:0005737">
    <property type="term" value="C:cytoplasm"/>
    <property type="evidence" value="ECO:0007669"/>
    <property type="project" value="TreeGrafter"/>
</dbReference>
<feature type="signal peptide" evidence="4">
    <location>
        <begin position="1"/>
        <end position="29"/>
    </location>
</feature>
<dbReference type="PROSITE" id="PS50234">
    <property type="entry name" value="VWFA"/>
    <property type="match status" value="1"/>
</dbReference>
<evidence type="ECO:0000259" key="5">
    <source>
        <dbReference type="PROSITE" id="PS50234"/>
    </source>
</evidence>
<protein>
    <submittedName>
        <fullName evidence="6">VWA domain-containing protein</fullName>
    </submittedName>
</protein>
<dbReference type="PANTHER" id="PTHR47763:SF1">
    <property type="entry name" value="DUF659 DOMAIN-CONTAINING PROTEIN"/>
    <property type="match status" value="1"/>
</dbReference>
<evidence type="ECO:0000256" key="3">
    <source>
        <dbReference type="ARBA" id="ARBA00022729"/>
    </source>
</evidence>
<evidence type="ECO:0000256" key="1">
    <source>
        <dbReference type="ARBA" id="ARBA00004613"/>
    </source>
</evidence>
<gene>
    <name evidence="6" type="ORF">HGP29_09660</name>
</gene>
<organism evidence="6 7">
    <name type="scientific">Flammeovirga agarivorans</name>
    <dbReference type="NCBI Taxonomy" id="2726742"/>
    <lineage>
        <taxon>Bacteria</taxon>
        <taxon>Pseudomonadati</taxon>
        <taxon>Bacteroidota</taxon>
        <taxon>Cytophagia</taxon>
        <taxon>Cytophagales</taxon>
        <taxon>Flammeovirgaceae</taxon>
        <taxon>Flammeovirga</taxon>
    </lineage>
</organism>
<dbReference type="Proteomes" id="UP000585050">
    <property type="component" value="Unassembled WGS sequence"/>
</dbReference>
<proteinExistence type="predicted"/>
<evidence type="ECO:0000256" key="4">
    <source>
        <dbReference type="SAM" id="SignalP"/>
    </source>
</evidence>
<keyword evidence="3 4" id="KW-0732">Signal</keyword>
<sequence length="389" mass="43594">MQSTSIFKQLKSVLLFSLCLLCFSCGEGSYDIGSDDFSESAEDSGGSTGGPQSGLVTAGEWNDLSNWEFWNDLLQEDEFSIAAAQWNINTNNRFSFLVTNNSTPVINAKIELLKDDTILWTSKTDNHGYAEVWLGAYEYQYQSTFNSFSIKVNDELLSHQLIPFDEGANEINITSESSDLNRVEISFIVDATGSMDDELEFLKEDLKSVIENVMQSNSTLDIYTSTVFYRDEGEEYVTRKSDFTNQLSETIAFITQQEADGGGDFPEAVHTALDLSINELQWSENAKTRIAFLLLDAPPHENSQILDDIKNTIQEASRKGIKIIPIAASGIDKPTEFLLRYMAILTNGTYVFITNDSGIGNDHLIPSVGQYDVEYLNELMIRLINEYTE</sequence>
<dbReference type="InterPro" id="IPR036465">
    <property type="entry name" value="vWFA_dom_sf"/>
</dbReference>
<keyword evidence="2" id="KW-0964">Secreted</keyword>
<dbReference type="AlphaFoldDB" id="A0A7X8XVM0"/>
<dbReference type="Pfam" id="PF25106">
    <property type="entry name" value="VWA_4"/>
    <property type="match status" value="1"/>
</dbReference>
<comment type="caution">
    <text evidence="6">The sequence shown here is derived from an EMBL/GenBank/DDBJ whole genome shotgun (WGS) entry which is preliminary data.</text>
</comment>
<dbReference type="GO" id="GO:0004674">
    <property type="term" value="F:protein serine/threonine kinase activity"/>
    <property type="evidence" value="ECO:0007669"/>
    <property type="project" value="TreeGrafter"/>
</dbReference>
<dbReference type="InterPro" id="IPR056861">
    <property type="entry name" value="HMCN1-like_VWA"/>
</dbReference>
<keyword evidence="7" id="KW-1185">Reference proteome</keyword>
<dbReference type="Gene3D" id="3.40.50.410">
    <property type="entry name" value="von Willebrand factor, type A domain"/>
    <property type="match status" value="1"/>
</dbReference>
<feature type="domain" description="VWFA" evidence="5">
    <location>
        <begin position="184"/>
        <end position="368"/>
    </location>
</feature>
<evidence type="ECO:0000256" key="2">
    <source>
        <dbReference type="ARBA" id="ARBA00022525"/>
    </source>
</evidence>
<dbReference type="CDD" id="cd00198">
    <property type="entry name" value="vWFA"/>
    <property type="match status" value="1"/>
</dbReference>
<dbReference type="InterPro" id="IPR052969">
    <property type="entry name" value="Thr-specific_kinase-like"/>
</dbReference>
<comment type="subcellular location">
    <subcellularLocation>
        <location evidence="1">Secreted</location>
    </subcellularLocation>
</comment>
<dbReference type="InterPro" id="IPR002035">
    <property type="entry name" value="VWF_A"/>
</dbReference>
<name>A0A7X8XVM0_9BACT</name>
<dbReference type="RefSeq" id="WP_168882192.1">
    <property type="nucleotide sequence ID" value="NZ_JABAIL010000003.1"/>
</dbReference>